<proteinExistence type="predicted"/>
<dbReference type="InterPro" id="IPR050355">
    <property type="entry name" value="RCF1"/>
</dbReference>
<dbReference type="EMBL" id="KV453841">
    <property type="protein sequence ID" value="ODV91620.1"/>
    <property type="molecule type" value="Genomic_DNA"/>
</dbReference>
<protein>
    <recommendedName>
        <fullName evidence="2">Respiratory supercomplex factor 1, mitochondrial</fullName>
    </recommendedName>
</protein>
<feature type="domain" description="HIG1" evidence="9">
    <location>
        <begin position="1"/>
        <end position="89"/>
    </location>
</feature>
<dbReference type="PROSITE" id="PS51503">
    <property type="entry name" value="HIG1"/>
    <property type="match status" value="1"/>
</dbReference>
<dbReference type="OrthoDB" id="6604018at2759"/>
<dbReference type="GO" id="GO:0098803">
    <property type="term" value="C:respiratory chain complex"/>
    <property type="evidence" value="ECO:0007669"/>
    <property type="project" value="EnsemblFungi"/>
</dbReference>
<evidence type="ECO:0000256" key="6">
    <source>
        <dbReference type="ARBA" id="ARBA00023136"/>
    </source>
</evidence>
<feature type="transmembrane region" description="Helical" evidence="8">
    <location>
        <begin position="57"/>
        <end position="78"/>
    </location>
</feature>
<evidence type="ECO:0000313" key="10">
    <source>
        <dbReference type="EMBL" id="ODV91620.1"/>
    </source>
</evidence>
<evidence type="ECO:0000256" key="5">
    <source>
        <dbReference type="ARBA" id="ARBA00023128"/>
    </source>
</evidence>
<reference evidence="11" key="1">
    <citation type="submission" date="2016-02" db="EMBL/GenBank/DDBJ databases">
        <title>Comparative genomics of biotechnologically important yeasts.</title>
        <authorList>
            <consortium name="DOE Joint Genome Institute"/>
            <person name="Riley R."/>
            <person name="Haridas S."/>
            <person name="Wolfe K.H."/>
            <person name="Lopes M.R."/>
            <person name="Hittinger C.T."/>
            <person name="Goker M."/>
            <person name="Salamov A."/>
            <person name="Wisecaver J."/>
            <person name="Long T.M."/>
            <person name="Aerts A.L."/>
            <person name="Barry K."/>
            <person name="Choi C."/>
            <person name="Clum A."/>
            <person name="Coughlan A.Y."/>
            <person name="Deshpande S."/>
            <person name="Douglass A.P."/>
            <person name="Hanson S.J."/>
            <person name="Klenk H.-P."/>
            <person name="Labutti K."/>
            <person name="Lapidus A."/>
            <person name="Lindquist E."/>
            <person name="Lipzen A."/>
            <person name="Meier-Kolthoff J.P."/>
            <person name="Ohm R.A."/>
            <person name="Otillar R.P."/>
            <person name="Pangilinan J."/>
            <person name="Peng Y."/>
            <person name="Rokas A."/>
            <person name="Rosa C.A."/>
            <person name="Scheuner C."/>
            <person name="Sibirny A.A."/>
            <person name="Slot J.C."/>
            <person name="Stielow J.B."/>
            <person name="Sun H."/>
            <person name="Kurtzman C.P."/>
            <person name="Blackwell M."/>
            <person name="Jeffries T.W."/>
            <person name="Grigoriev I.V."/>
        </authorList>
    </citation>
    <scope>NUCLEOTIDE SEQUENCE [LARGE SCALE GENOMIC DNA]</scope>
    <source>
        <strain evidence="11">NRRL Y-17796</strain>
    </source>
</reference>
<keyword evidence="5" id="KW-0496">Mitochondrion</keyword>
<dbReference type="GO" id="GO:0005743">
    <property type="term" value="C:mitochondrial inner membrane"/>
    <property type="evidence" value="ECO:0007669"/>
    <property type="project" value="EnsemblFungi"/>
</dbReference>
<dbReference type="Proteomes" id="UP000095023">
    <property type="component" value="Unassembled WGS sequence"/>
</dbReference>
<dbReference type="GO" id="GO:0010155">
    <property type="term" value="P:regulation of proton transport"/>
    <property type="evidence" value="ECO:0007669"/>
    <property type="project" value="EnsemblFungi"/>
</dbReference>
<dbReference type="Pfam" id="PF04588">
    <property type="entry name" value="HIG_1_N"/>
    <property type="match status" value="1"/>
</dbReference>
<sequence>SQMDEAEAESSPFLNNIKEKTRQNPFVPIGMIATTWAMWGAYRAIRRGNAHRAQRMFRYRVGAQLVTVALVGAGALYYETNYQHLNQSVEEKQRLKSEERKKMWLEDLDRENREIEERRKR</sequence>
<organism evidence="10 11">
    <name type="scientific">Tortispora caseinolytica NRRL Y-17796</name>
    <dbReference type="NCBI Taxonomy" id="767744"/>
    <lineage>
        <taxon>Eukaryota</taxon>
        <taxon>Fungi</taxon>
        <taxon>Dikarya</taxon>
        <taxon>Ascomycota</taxon>
        <taxon>Saccharomycotina</taxon>
        <taxon>Trigonopsidomycetes</taxon>
        <taxon>Trigonopsidales</taxon>
        <taxon>Trigonopsidaceae</taxon>
        <taxon>Tortispora</taxon>
    </lineage>
</organism>
<comment type="subcellular location">
    <subcellularLocation>
        <location evidence="1">Mitochondrion membrane</location>
    </subcellularLocation>
</comment>
<evidence type="ECO:0000256" key="1">
    <source>
        <dbReference type="ARBA" id="ARBA00004325"/>
    </source>
</evidence>
<evidence type="ECO:0000256" key="4">
    <source>
        <dbReference type="ARBA" id="ARBA00022989"/>
    </source>
</evidence>
<evidence type="ECO:0000313" key="11">
    <source>
        <dbReference type="Proteomes" id="UP000095023"/>
    </source>
</evidence>
<name>A0A1E4TIN1_9ASCO</name>
<dbReference type="GO" id="GO:0097250">
    <property type="term" value="P:mitochondrial respirasome assembly"/>
    <property type="evidence" value="ECO:0007669"/>
    <property type="project" value="EnsemblFungi"/>
</dbReference>
<feature type="non-terminal residue" evidence="10">
    <location>
        <position position="121"/>
    </location>
</feature>
<keyword evidence="4 8" id="KW-1133">Transmembrane helix</keyword>
<evidence type="ECO:0000256" key="8">
    <source>
        <dbReference type="SAM" id="Phobius"/>
    </source>
</evidence>
<accession>A0A1E4TIN1</accession>
<keyword evidence="11" id="KW-1185">Reference proteome</keyword>
<keyword evidence="6 8" id="KW-0472">Membrane</keyword>
<evidence type="ECO:0000259" key="9">
    <source>
        <dbReference type="PROSITE" id="PS51503"/>
    </source>
</evidence>
<keyword evidence="7" id="KW-0175">Coiled coil</keyword>
<evidence type="ECO:0000256" key="3">
    <source>
        <dbReference type="ARBA" id="ARBA00022692"/>
    </source>
</evidence>
<feature type="transmembrane region" description="Helical" evidence="8">
    <location>
        <begin position="26"/>
        <end position="45"/>
    </location>
</feature>
<dbReference type="GO" id="GO:0033617">
    <property type="term" value="P:mitochondrial respiratory chain complex IV assembly"/>
    <property type="evidence" value="ECO:0007669"/>
    <property type="project" value="EnsemblFungi"/>
</dbReference>
<dbReference type="InterPro" id="IPR007667">
    <property type="entry name" value="Hypoxia_induced_domain"/>
</dbReference>
<feature type="non-terminal residue" evidence="10">
    <location>
        <position position="1"/>
    </location>
</feature>
<dbReference type="Gene3D" id="6.10.140.1320">
    <property type="match status" value="1"/>
</dbReference>
<feature type="coiled-coil region" evidence="7">
    <location>
        <begin position="82"/>
        <end position="121"/>
    </location>
</feature>
<dbReference type="AlphaFoldDB" id="A0A1E4TIN1"/>
<evidence type="ECO:0000256" key="2">
    <source>
        <dbReference type="ARBA" id="ARBA00013887"/>
    </source>
</evidence>
<keyword evidence="3 8" id="KW-0812">Transmembrane</keyword>
<evidence type="ECO:0000256" key="7">
    <source>
        <dbReference type="SAM" id="Coils"/>
    </source>
</evidence>
<gene>
    <name evidence="10" type="ORF">CANCADRAFT_13829</name>
</gene>
<dbReference type="PANTHER" id="PTHR12297">
    <property type="entry name" value="HYPOXIA-INDUCBILE GENE 1 HIG1 -RELATED"/>
    <property type="match status" value="1"/>
</dbReference>
<dbReference type="PANTHER" id="PTHR12297:SF3">
    <property type="entry name" value="HIG1 DOMAIN FAMILY MEMBER 1A"/>
    <property type="match status" value="1"/>
</dbReference>